<keyword evidence="14" id="KW-0902">Two-component regulatory system</keyword>
<feature type="transmembrane region" description="Helical" evidence="23">
    <location>
        <begin position="12"/>
        <end position="33"/>
    </location>
</feature>
<dbReference type="PANTHER" id="PTHR45339">
    <property type="entry name" value="HYBRID SIGNAL TRANSDUCTION HISTIDINE KINASE J"/>
    <property type="match status" value="1"/>
</dbReference>
<dbReference type="Pfam" id="PF00072">
    <property type="entry name" value="Response_reg"/>
    <property type="match status" value="1"/>
</dbReference>
<keyword evidence="9 23" id="KW-0812">Transmembrane</keyword>
<comment type="subunit">
    <text evidence="17">At low DSF concentrations, interacts with RpfF.</text>
</comment>
<dbReference type="Gene3D" id="3.40.50.2300">
    <property type="match status" value="1"/>
</dbReference>
<comment type="similarity">
    <text evidence="3">In the N-terminal section; belongs to the phytochrome family.</text>
</comment>
<dbReference type="Proteomes" id="UP000186102">
    <property type="component" value="Unassembled WGS sequence"/>
</dbReference>
<dbReference type="GO" id="GO:0005524">
    <property type="term" value="F:ATP binding"/>
    <property type="evidence" value="ECO:0007669"/>
    <property type="project" value="UniProtKB-KW"/>
</dbReference>
<keyword evidence="13 23" id="KW-1133">Transmembrane helix</keyword>
<dbReference type="SMART" id="SM00387">
    <property type="entry name" value="HATPase_c"/>
    <property type="match status" value="1"/>
</dbReference>
<dbReference type="InterPro" id="IPR036097">
    <property type="entry name" value="HisK_dim/P_sf"/>
</dbReference>
<evidence type="ECO:0000256" key="18">
    <source>
        <dbReference type="ARBA" id="ARBA00068150"/>
    </source>
</evidence>
<evidence type="ECO:0000313" key="28">
    <source>
        <dbReference type="Proteomes" id="UP000186102"/>
    </source>
</evidence>
<dbReference type="Pfam" id="PF02518">
    <property type="entry name" value="HATPase_c"/>
    <property type="match status" value="1"/>
</dbReference>
<evidence type="ECO:0000256" key="21">
    <source>
        <dbReference type="PROSITE-ProRule" id="PRU00169"/>
    </source>
</evidence>
<evidence type="ECO:0000259" key="25">
    <source>
        <dbReference type="PROSITE" id="PS50110"/>
    </source>
</evidence>
<dbReference type="CDD" id="cd00082">
    <property type="entry name" value="HisKA"/>
    <property type="match status" value="1"/>
</dbReference>
<feature type="domain" description="HPt" evidence="26">
    <location>
        <begin position="716"/>
        <end position="813"/>
    </location>
</feature>
<feature type="modified residue" description="Phosphohistidine" evidence="20">
    <location>
        <position position="755"/>
    </location>
</feature>
<evidence type="ECO:0000256" key="10">
    <source>
        <dbReference type="ARBA" id="ARBA00022741"/>
    </source>
</evidence>
<evidence type="ECO:0000256" key="13">
    <source>
        <dbReference type="ARBA" id="ARBA00022989"/>
    </source>
</evidence>
<dbReference type="Pfam" id="PF00512">
    <property type="entry name" value="HisKA"/>
    <property type="match status" value="1"/>
</dbReference>
<dbReference type="Gene3D" id="1.20.120.160">
    <property type="entry name" value="HPT domain"/>
    <property type="match status" value="1"/>
</dbReference>
<dbReference type="CDD" id="cd16922">
    <property type="entry name" value="HATPase_EvgS-ArcB-TorS-like"/>
    <property type="match status" value="1"/>
</dbReference>
<dbReference type="AlphaFoldDB" id="A0A1Q8QXD4"/>
<organism evidence="27 28">
    <name type="scientific">Desulfosporosinus metallidurans</name>
    <dbReference type="NCBI Taxonomy" id="1888891"/>
    <lineage>
        <taxon>Bacteria</taxon>
        <taxon>Bacillati</taxon>
        <taxon>Bacillota</taxon>
        <taxon>Clostridia</taxon>
        <taxon>Eubacteriales</taxon>
        <taxon>Desulfitobacteriaceae</taxon>
        <taxon>Desulfosporosinus</taxon>
    </lineage>
</organism>
<evidence type="ECO:0000256" key="11">
    <source>
        <dbReference type="ARBA" id="ARBA00022777"/>
    </source>
</evidence>
<comment type="caution">
    <text evidence="27">The sequence shown here is derived from an EMBL/GenBank/DDBJ whole genome shotgun (WGS) entry which is preliminary data.</text>
</comment>
<dbReference type="SMART" id="SM00388">
    <property type="entry name" value="HisKA"/>
    <property type="match status" value="1"/>
</dbReference>
<dbReference type="FunFam" id="3.30.565.10:FF:000010">
    <property type="entry name" value="Sensor histidine kinase RcsC"/>
    <property type="match status" value="1"/>
</dbReference>
<dbReference type="EC" id="2.7.13.3" evidence="4"/>
<keyword evidence="12" id="KW-0067">ATP-binding</keyword>
<keyword evidence="15 23" id="KW-0472">Membrane</keyword>
<dbReference type="GO" id="GO:0005886">
    <property type="term" value="C:plasma membrane"/>
    <property type="evidence" value="ECO:0007669"/>
    <property type="project" value="UniProtKB-SubCell"/>
</dbReference>
<dbReference type="InterPro" id="IPR001789">
    <property type="entry name" value="Sig_transdc_resp-reg_receiver"/>
</dbReference>
<evidence type="ECO:0000256" key="8">
    <source>
        <dbReference type="ARBA" id="ARBA00022679"/>
    </source>
</evidence>
<feature type="domain" description="Response regulatory" evidence="25">
    <location>
        <begin position="565"/>
        <end position="681"/>
    </location>
</feature>
<evidence type="ECO:0000256" key="1">
    <source>
        <dbReference type="ARBA" id="ARBA00000085"/>
    </source>
</evidence>
<dbReference type="PANTHER" id="PTHR45339:SF1">
    <property type="entry name" value="HYBRID SIGNAL TRANSDUCTION HISTIDINE KINASE J"/>
    <property type="match status" value="1"/>
</dbReference>
<evidence type="ECO:0000256" key="12">
    <source>
        <dbReference type="ARBA" id="ARBA00022840"/>
    </source>
</evidence>
<comment type="subcellular location">
    <subcellularLocation>
        <location evidence="2">Cell membrane</location>
        <topology evidence="2">Multi-pass membrane protein</topology>
    </subcellularLocation>
</comment>
<dbReference type="InterPro" id="IPR008207">
    <property type="entry name" value="Sig_transdc_His_kin_Hpt_dom"/>
</dbReference>
<evidence type="ECO:0000256" key="5">
    <source>
        <dbReference type="ARBA" id="ARBA00018672"/>
    </source>
</evidence>
<dbReference type="PROSITE" id="PS50110">
    <property type="entry name" value="RESPONSE_REGULATORY"/>
    <property type="match status" value="1"/>
</dbReference>
<dbReference type="Pfam" id="PF01627">
    <property type="entry name" value="Hpt"/>
    <property type="match status" value="1"/>
</dbReference>
<keyword evidence="7 21" id="KW-0597">Phosphoprotein</keyword>
<comment type="catalytic activity">
    <reaction evidence="1">
        <text>ATP + protein L-histidine = ADP + protein N-phospho-L-histidine.</text>
        <dbReference type="EC" id="2.7.13.3"/>
    </reaction>
</comment>
<keyword evidence="10" id="KW-0547">Nucleotide-binding</keyword>
<dbReference type="RefSeq" id="WP_235838763.1">
    <property type="nucleotide sequence ID" value="NZ_MLBF01000012.1"/>
</dbReference>
<dbReference type="InterPro" id="IPR003661">
    <property type="entry name" value="HisK_dim/P_dom"/>
</dbReference>
<evidence type="ECO:0000256" key="14">
    <source>
        <dbReference type="ARBA" id="ARBA00023012"/>
    </source>
</evidence>
<dbReference type="PROSITE" id="PS50894">
    <property type="entry name" value="HPT"/>
    <property type="match status" value="1"/>
</dbReference>
<dbReference type="CDD" id="cd17546">
    <property type="entry name" value="REC_hyHK_CKI1_RcsC-like"/>
    <property type="match status" value="1"/>
</dbReference>
<evidence type="ECO:0000256" key="23">
    <source>
        <dbReference type="SAM" id="Phobius"/>
    </source>
</evidence>
<dbReference type="InterPro" id="IPR036641">
    <property type="entry name" value="HPT_dom_sf"/>
</dbReference>
<dbReference type="SUPFAM" id="SSF55874">
    <property type="entry name" value="ATPase domain of HSP90 chaperone/DNA topoisomerase II/histidine kinase"/>
    <property type="match status" value="1"/>
</dbReference>
<dbReference type="InterPro" id="IPR036890">
    <property type="entry name" value="HATPase_C_sf"/>
</dbReference>
<dbReference type="PROSITE" id="PS50109">
    <property type="entry name" value="HIS_KIN"/>
    <property type="match status" value="1"/>
</dbReference>
<dbReference type="PRINTS" id="PR00344">
    <property type="entry name" value="BCTRLSENSOR"/>
</dbReference>
<proteinExistence type="inferred from homology"/>
<keyword evidence="11" id="KW-0418">Kinase</keyword>
<dbReference type="InterPro" id="IPR011006">
    <property type="entry name" value="CheY-like_superfamily"/>
</dbReference>
<feature type="transmembrane region" description="Helical" evidence="23">
    <location>
        <begin position="217"/>
        <end position="239"/>
    </location>
</feature>
<dbReference type="InterPro" id="IPR005467">
    <property type="entry name" value="His_kinase_dom"/>
</dbReference>
<dbReference type="EMBL" id="MLBF01000012">
    <property type="protein sequence ID" value="OLN32004.1"/>
    <property type="molecule type" value="Genomic_DNA"/>
</dbReference>
<dbReference type="InterPro" id="IPR004358">
    <property type="entry name" value="Sig_transdc_His_kin-like_C"/>
</dbReference>
<evidence type="ECO:0000256" key="2">
    <source>
        <dbReference type="ARBA" id="ARBA00004651"/>
    </source>
</evidence>
<accession>A0A1Q8QXD4</accession>
<evidence type="ECO:0000256" key="17">
    <source>
        <dbReference type="ARBA" id="ARBA00064003"/>
    </source>
</evidence>
<feature type="domain" description="Histidine kinase" evidence="24">
    <location>
        <begin position="322"/>
        <end position="543"/>
    </location>
</feature>
<evidence type="ECO:0000256" key="22">
    <source>
        <dbReference type="SAM" id="Coils"/>
    </source>
</evidence>
<evidence type="ECO:0000256" key="20">
    <source>
        <dbReference type="PROSITE-ProRule" id="PRU00110"/>
    </source>
</evidence>
<evidence type="ECO:0000256" key="3">
    <source>
        <dbReference type="ARBA" id="ARBA00006402"/>
    </source>
</evidence>
<evidence type="ECO:0000259" key="26">
    <source>
        <dbReference type="PROSITE" id="PS50894"/>
    </source>
</evidence>
<evidence type="ECO:0000256" key="9">
    <source>
        <dbReference type="ARBA" id="ARBA00022692"/>
    </source>
</evidence>
<comment type="function">
    <text evidence="16">May play the central regulatory role in sporulation. It may be an element of the effector pathway responsible for the activation of sporulation genes in response to nutritional stress. Spo0A may act in concert with spo0H (a sigma factor) to control the expression of some genes that are critical to the sporulation process.</text>
</comment>
<keyword evidence="6" id="KW-1003">Cell membrane</keyword>
<evidence type="ECO:0000313" key="27">
    <source>
        <dbReference type="EMBL" id="OLN32004.1"/>
    </source>
</evidence>
<dbReference type="InterPro" id="IPR003594">
    <property type="entry name" value="HATPase_dom"/>
</dbReference>
<dbReference type="SUPFAM" id="SSF47384">
    <property type="entry name" value="Homodimeric domain of signal transducing histidine kinase"/>
    <property type="match status" value="1"/>
</dbReference>
<dbReference type="GO" id="GO:0000155">
    <property type="term" value="F:phosphorelay sensor kinase activity"/>
    <property type="evidence" value="ECO:0007669"/>
    <property type="project" value="InterPro"/>
</dbReference>
<evidence type="ECO:0000256" key="16">
    <source>
        <dbReference type="ARBA" id="ARBA00024867"/>
    </source>
</evidence>
<evidence type="ECO:0000259" key="24">
    <source>
        <dbReference type="PROSITE" id="PS50109"/>
    </source>
</evidence>
<sequence length="897" mass="101231">MPSKILIKQSTISALMLGIFFFISILLGSSILYMSSSIKDEQTAEKRRTEFKQLGIVLANASDYLTDEARKFAVTRDEIHMNKYWKEINVTKTRDNVISRLGELNSPSEEMALLAEAKKNSDALVDTERRSMRLVLDALGVQEEQMPPEVASFRLSVEDQKLSTEDKLTKARNIMFDEKYDFDKRSIMNPIAKFQQIMNVRLEAELEIARNATNRAAILQAVLAAIIICAVAGLLRILFTQVTYPIKNYTELLMKVFSFSKENFSLVPEGSLELRLLAKTFNDLYQSFQEELVKRKCAEDKMKVAKEEAEKANEAKSEFLANMSHEIRTPLNTIIGYHYLLNSTEFAPKQKQYMQNVGMAAKSLLGIINEILDFSKIEAGRMTLEAVEFNLYETIKELCSMVQIEARRKGLDLRYEIRADVPLYVKGDTTRLKQVLLNLLANGIKFTDKGELEVLVEVLRKDGNQAQLRFNVSDTGIGISEEQMKRLFEVFTQGDASTSRKYGGTGLGLAICKKIVGLMAGEISVSSVVGTGSTFSFTANLGIVDQALVPLKEDKLNQYMFTAKKILLVEDNQINLQMTKEILENLGFDTDTAQRGFAAVQMAGRTRYDAILMDIRMPEMNGYETTRRILEIRGHEAPPIIALSADAVEGVAEKAKLAGMSGYLTKPLDPLKLIEILKRCLGIETTDDLLPQDNVPAPDQKMWIDYKSGIERLGGKQEKYKHILERFIENHENDHNTINQFLAIGNFDEAKKLLHVLKGISANIGAIKLNEASLRLENAVDYRDEEEIYKEKHQFEIALKESCNRVAQFVAGLPVEPEVIIGENHNIRNQLIKLVKLLEEGDSEASSVYASCKYFLKKELSSLDYSQLNEKISTYNLEEAAEYLKRLIAETRGTQTA</sequence>
<evidence type="ECO:0000256" key="15">
    <source>
        <dbReference type="ARBA" id="ARBA00023136"/>
    </source>
</evidence>
<dbReference type="Gene3D" id="3.30.565.10">
    <property type="entry name" value="Histidine kinase-like ATPase, C-terminal domain"/>
    <property type="match status" value="1"/>
</dbReference>
<dbReference type="SMART" id="SM00448">
    <property type="entry name" value="REC"/>
    <property type="match status" value="1"/>
</dbReference>
<evidence type="ECO:0000256" key="7">
    <source>
        <dbReference type="ARBA" id="ARBA00022553"/>
    </source>
</evidence>
<dbReference type="Gene3D" id="1.10.287.130">
    <property type="match status" value="1"/>
</dbReference>
<protein>
    <recommendedName>
        <fullName evidence="19">Circadian input-output histidine kinase CikA</fullName>
        <ecNumber evidence="4">2.7.13.3</ecNumber>
    </recommendedName>
    <alternativeName>
        <fullName evidence="18">Sensory/regulatory protein RpfC</fullName>
    </alternativeName>
    <alternativeName>
        <fullName evidence="5">Stage 0 sporulation protein A homolog</fullName>
    </alternativeName>
</protein>
<feature type="modified residue" description="4-aspartylphosphate" evidence="21">
    <location>
        <position position="614"/>
    </location>
</feature>
<dbReference type="FunFam" id="1.10.287.130:FF:000002">
    <property type="entry name" value="Two-component osmosensing histidine kinase"/>
    <property type="match status" value="1"/>
</dbReference>
<evidence type="ECO:0000256" key="4">
    <source>
        <dbReference type="ARBA" id="ARBA00012438"/>
    </source>
</evidence>
<evidence type="ECO:0000256" key="6">
    <source>
        <dbReference type="ARBA" id="ARBA00022475"/>
    </source>
</evidence>
<reference evidence="27 28" key="1">
    <citation type="submission" date="2016-09" db="EMBL/GenBank/DDBJ databases">
        <title>Complete genome of Desulfosporosinus sp. OL.</title>
        <authorList>
            <person name="Mardanov A."/>
            <person name="Beletsky A."/>
            <person name="Panova A."/>
            <person name="Karnachuk O."/>
            <person name="Ravin N."/>
        </authorList>
    </citation>
    <scope>NUCLEOTIDE SEQUENCE [LARGE SCALE GENOMIC DNA]</scope>
    <source>
        <strain evidence="27 28">OL</strain>
    </source>
</reference>
<evidence type="ECO:0000256" key="19">
    <source>
        <dbReference type="ARBA" id="ARBA00074306"/>
    </source>
</evidence>
<dbReference type="SUPFAM" id="SSF47226">
    <property type="entry name" value="Histidine-containing phosphotransfer domain, HPT domain"/>
    <property type="match status" value="1"/>
</dbReference>
<keyword evidence="8" id="KW-0808">Transferase</keyword>
<keyword evidence="22" id="KW-0175">Coiled coil</keyword>
<keyword evidence="28" id="KW-1185">Reference proteome</keyword>
<gene>
    <name evidence="27" type="ORF">DSOL_2097</name>
</gene>
<name>A0A1Q8QXD4_9FIRM</name>
<dbReference type="STRING" id="1888891.DSOL_2097"/>
<dbReference type="SUPFAM" id="SSF52172">
    <property type="entry name" value="CheY-like"/>
    <property type="match status" value="1"/>
</dbReference>
<feature type="coiled-coil region" evidence="22">
    <location>
        <begin position="295"/>
        <end position="322"/>
    </location>
</feature>